<reference evidence="3 4" key="1">
    <citation type="submission" date="2015-12" db="EMBL/GenBank/DDBJ databases">
        <authorList>
            <person name="Shamseldin A."/>
            <person name="Moawad H."/>
            <person name="Abd El-Rahim W.M."/>
            <person name="Sadowsky M.J."/>
        </authorList>
    </citation>
    <scope>NUCLEOTIDE SEQUENCE [LARGE SCALE GENOMIC DNA]</scope>
    <source>
        <strain evidence="3 4">D7</strain>
    </source>
</reference>
<organism evidence="3 4">
    <name type="scientific">Alteromonas macleodii</name>
    <name type="common">Pseudoalteromonas macleodii</name>
    <dbReference type="NCBI Taxonomy" id="28108"/>
    <lineage>
        <taxon>Bacteria</taxon>
        <taxon>Pseudomonadati</taxon>
        <taxon>Pseudomonadota</taxon>
        <taxon>Gammaproteobacteria</taxon>
        <taxon>Alteromonadales</taxon>
        <taxon>Alteromonadaceae</taxon>
        <taxon>Alteromonas/Salinimonas group</taxon>
        <taxon>Alteromonas</taxon>
    </lineage>
</organism>
<feature type="domain" description="Glycosyltransferase Maf N-terminal" evidence="2">
    <location>
        <begin position="284"/>
        <end position="511"/>
    </location>
</feature>
<feature type="domain" description="Glycosyltransferase Maf N-terminal" evidence="2">
    <location>
        <begin position="28"/>
        <end position="233"/>
    </location>
</feature>
<dbReference type="Proteomes" id="UP000063991">
    <property type="component" value="Chromosome"/>
</dbReference>
<dbReference type="Gene3D" id="3.90.1480.10">
    <property type="entry name" value="Alpha-2,3-sialyltransferase"/>
    <property type="match status" value="1"/>
</dbReference>
<dbReference type="EMBL" id="CP014323">
    <property type="protein sequence ID" value="AMJ97573.1"/>
    <property type="molecule type" value="Genomic_DNA"/>
</dbReference>
<proteinExistence type="predicted"/>
<accession>A0A126PX47</accession>
<evidence type="ECO:0008006" key="5">
    <source>
        <dbReference type="Google" id="ProtNLM"/>
    </source>
</evidence>
<dbReference type="PANTHER" id="PTHR41786">
    <property type="entry name" value="MOTILITY ACCESSORY FACTOR MAF"/>
    <property type="match status" value="1"/>
</dbReference>
<dbReference type="InterPro" id="IPR045376">
    <property type="entry name" value="Maf_N"/>
</dbReference>
<evidence type="ECO:0000313" key="4">
    <source>
        <dbReference type="Proteomes" id="UP000063991"/>
    </source>
</evidence>
<dbReference type="Pfam" id="PF20157">
    <property type="entry name" value="Maf_flag10_N"/>
    <property type="match status" value="2"/>
</dbReference>
<dbReference type="Pfam" id="PF01973">
    <property type="entry name" value="MptE-like"/>
    <property type="match status" value="1"/>
</dbReference>
<gene>
    <name evidence="3" type="ORF">AVL55_05000</name>
</gene>
<dbReference type="AlphaFoldDB" id="A0A126PX47"/>
<protein>
    <recommendedName>
        <fullName evidence="5">DUF115 domain-containing protein</fullName>
    </recommendedName>
</protein>
<evidence type="ECO:0000259" key="2">
    <source>
        <dbReference type="Pfam" id="PF20157"/>
    </source>
</evidence>
<evidence type="ECO:0000313" key="3">
    <source>
        <dbReference type="EMBL" id="AMJ97573.1"/>
    </source>
</evidence>
<name>A0A126PX47_ALTMA</name>
<dbReference type="PANTHER" id="PTHR41786:SF1">
    <property type="entry name" value="6-HYDROXYMETHYLPTERIN DIPHOSPHOKINASE MPTE-LIKE DOMAIN-CONTAINING PROTEIN"/>
    <property type="match status" value="1"/>
</dbReference>
<dbReference type="InterPro" id="IPR002826">
    <property type="entry name" value="MptE-like"/>
</dbReference>
<evidence type="ECO:0000259" key="1">
    <source>
        <dbReference type="Pfam" id="PF01973"/>
    </source>
</evidence>
<feature type="domain" description="6-hydroxymethylpterin diphosphokinase MptE-like" evidence="1">
    <location>
        <begin position="537"/>
        <end position="701"/>
    </location>
</feature>
<sequence length="1185" mass="134995">MHLAADDDKQDMLEKQLSKDIVANHRLNTMAFSRYIPSLLPEVQNITTENIAIFANQNGQYNIVDYGTGRTVYGLDPLGEISRQVEVFRHHAPYISLNSTASDVTDNDEVDVALSQLPGYIRQLDYAPLPKEVNVLVVFGLGLGYHIEQLVAQHNINHLVVYEPERQFFQCSILAMQWQKLLQKMEAKGTAVYLQLDKDGRDLIENIQELAAHVPVDGFYFYKHYNHEIFDAIDIGLKSTSWTELNKNGFHFTRKPNPNRFLPVWSESVELDNLAEVSKSDPQFLANLQAFKRYFPAIFAEFQDYQPTDWLPVKTPGGEINLIQKRSLLAFGGESPKQDAQSSFEHFNRFPQKDGLVLGYTGTKLKKYQHYEFVGKTEKLLEEVAEEAGQLPEVVKSLIMFGIGLGYQIEALFAQKEVEKLFLCEPNRDFFFASLFAIDWQLILTDADKNNRRIYINIGDDGSHLFRDLLAQFYSIGPYILASTYFYQAYYNANLIRALAQLREQLQIVISIGEYYDHARYGISHTTETISRGYPFLVSAPAKQLSHQHKEVPVFIVGNGPSLDNAIEAIKEWQGKAIVVSCGTALMPLYKNGIVPDFHAEIEQNRSTFDWICRVGDFDYLKKINLISCNGIHPDTCDLFNNVYIAFKAGESSTVSALNILGRDNYEELEYAFPTVSNFAVNIFSKIGFNQLYLMGVDLGFFDREQHHSKQSGYYKKNGKEIYNYREKNNTSIVVPGNFRKTVFTKHEFKVSKEILEQTLASRKIDCFNTSDGARVAHSAPLTIDNILLTNSEQEKEEAIGAIVSNAFRPAHEFAHYSEQFQQRYQQKNLEFELGGLIKLVEQPITSAAEAEALINKQKDLLFASYSHSKSLLFFLLYGTLNYANSVLSKIVNSRADSWLEQTEKFLEHWDDFLTRVKGDIAENLLAFDFCSSFAHKREHIFISRYSFDEKVVVKTDPYLEPRLQSRLQNLATRDGQFVEWRENVVQGNQPISAIIFTGGKGRKALDDVAEVIAGGRLKKLLICGFDNSEIANIDFKQTQVSYVLLGDFLIGDSDYQAMCEGNRPLIVAHRLAFILLKCFMSCELYELFTPKVEFYADNVQAQQQYVSDVNSSIGELEGFVEFSTYIAARPRTEIRASEHRDKAGNLGVYHKGNPRTENIVFPLSESSLKDELAFHEKGAWHLVD</sequence>